<dbReference type="Proteomes" id="UP000001307">
    <property type="component" value="Unassembled WGS sequence"/>
</dbReference>
<feature type="compositionally biased region" description="Polar residues" evidence="1">
    <location>
        <begin position="98"/>
        <end position="115"/>
    </location>
</feature>
<accession>E4X462</accession>
<feature type="region of interest" description="Disordered" evidence="1">
    <location>
        <begin position="50"/>
        <end position="69"/>
    </location>
</feature>
<feature type="compositionally biased region" description="Basic and acidic residues" evidence="1">
    <location>
        <begin position="75"/>
        <end position="97"/>
    </location>
</feature>
<keyword evidence="4" id="KW-1185">Reference proteome</keyword>
<sequence>MSKRQKVQYSGMGGEPAFLAAFKKKVGYQEPEEDVDMEAKKAKLMKDFDERELDDELPQVELGKGVSANEAETFLQRDLDSQKAEKAITDGEAKDESLSTAKSTDDSQTALNSQDDIPPTRSEIKKPIVAQVGLKAEKAEKKKKKKSKMKAVKNSKLLSFGDE</sequence>
<dbReference type="InParanoid" id="E4X462"/>
<name>E4X462_OIKDI</name>
<dbReference type="InterPro" id="IPR027911">
    <property type="entry name" value="DUF4604"/>
</dbReference>
<evidence type="ECO:0000313" key="4">
    <source>
        <dbReference type="Proteomes" id="UP000001307"/>
    </source>
</evidence>
<dbReference type="AlphaFoldDB" id="E4X462"/>
<evidence type="ECO:0000256" key="1">
    <source>
        <dbReference type="SAM" id="MobiDB-lite"/>
    </source>
</evidence>
<dbReference type="OrthoDB" id="10043580at2759"/>
<dbReference type="InterPro" id="IPR040219">
    <property type="entry name" value="KIAA1143-like"/>
</dbReference>
<gene>
    <name evidence="3" type="ORF">GSOID_T00001177001</name>
</gene>
<dbReference type="PANTHER" id="PTHR31195:SF2">
    <property type="entry name" value="GEO02494P1"/>
    <property type="match status" value="1"/>
</dbReference>
<dbReference type="EMBL" id="FN653024">
    <property type="protein sequence ID" value="CBY23851.1"/>
    <property type="molecule type" value="Genomic_DNA"/>
</dbReference>
<protein>
    <recommendedName>
        <fullName evidence="2">DUF4604 domain-containing protein</fullName>
    </recommendedName>
</protein>
<evidence type="ECO:0000313" key="3">
    <source>
        <dbReference type="EMBL" id="CBY23851.1"/>
    </source>
</evidence>
<feature type="domain" description="DUF4604" evidence="2">
    <location>
        <begin position="6"/>
        <end position="163"/>
    </location>
</feature>
<reference evidence="3" key="1">
    <citation type="journal article" date="2010" name="Science">
        <title>Plasticity of animal genome architecture unmasked by rapid evolution of a pelagic tunicate.</title>
        <authorList>
            <person name="Denoeud F."/>
            <person name="Henriet S."/>
            <person name="Mungpakdee S."/>
            <person name="Aury J.M."/>
            <person name="Da Silva C."/>
            <person name="Brinkmann H."/>
            <person name="Mikhaleva J."/>
            <person name="Olsen L.C."/>
            <person name="Jubin C."/>
            <person name="Canestro C."/>
            <person name="Bouquet J.M."/>
            <person name="Danks G."/>
            <person name="Poulain J."/>
            <person name="Campsteijn C."/>
            <person name="Adamski M."/>
            <person name="Cross I."/>
            <person name="Yadetie F."/>
            <person name="Muffato M."/>
            <person name="Louis A."/>
            <person name="Butcher S."/>
            <person name="Tsagkogeorga G."/>
            <person name="Konrad A."/>
            <person name="Singh S."/>
            <person name="Jensen M.F."/>
            <person name="Cong E.H."/>
            <person name="Eikeseth-Otteraa H."/>
            <person name="Noel B."/>
            <person name="Anthouard V."/>
            <person name="Porcel B.M."/>
            <person name="Kachouri-Lafond R."/>
            <person name="Nishino A."/>
            <person name="Ugolini M."/>
            <person name="Chourrout P."/>
            <person name="Nishida H."/>
            <person name="Aasland R."/>
            <person name="Huzurbazar S."/>
            <person name="Westhof E."/>
            <person name="Delsuc F."/>
            <person name="Lehrach H."/>
            <person name="Reinhardt R."/>
            <person name="Weissenbach J."/>
            <person name="Roy S.W."/>
            <person name="Artiguenave F."/>
            <person name="Postlethwait J.H."/>
            <person name="Manak J.R."/>
            <person name="Thompson E.M."/>
            <person name="Jaillon O."/>
            <person name="Du Pasquier L."/>
            <person name="Boudinot P."/>
            <person name="Liberles D.A."/>
            <person name="Volff J.N."/>
            <person name="Philippe H."/>
            <person name="Lenhard B."/>
            <person name="Roest Crollius H."/>
            <person name="Wincker P."/>
            <person name="Chourrout D."/>
        </authorList>
    </citation>
    <scope>NUCLEOTIDE SEQUENCE [LARGE SCALE GENOMIC DNA]</scope>
</reference>
<dbReference type="Pfam" id="PF15377">
    <property type="entry name" value="DUF4604"/>
    <property type="match status" value="1"/>
</dbReference>
<evidence type="ECO:0000259" key="2">
    <source>
        <dbReference type="Pfam" id="PF15377"/>
    </source>
</evidence>
<feature type="region of interest" description="Disordered" evidence="1">
    <location>
        <begin position="74"/>
        <end position="163"/>
    </location>
</feature>
<organism evidence="3">
    <name type="scientific">Oikopleura dioica</name>
    <name type="common">Tunicate</name>
    <dbReference type="NCBI Taxonomy" id="34765"/>
    <lineage>
        <taxon>Eukaryota</taxon>
        <taxon>Metazoa</taxon>
        <taxon>Chordata</taxon>
        <taxon>Tunicata</taxon>
        <taxon>Appendicularia</taxon>
        <taxon>Copelata</taxon>
        <taxon>Oikopleuridae</taxon>
        <taxon>Oikopleura</taxon>
    </lineage>
</organism>
<proteinExistence type="predicted"/>
<dbReference type="PANTHER" id="PTHR31195">
    <property type="entry name" value="GEO02494P1"/>
    <property type="match status" value="1"/>
</dbReference>
<feature type="compositionally biased region" description="Basic residues" evidence="1">
    <location>
        <begin position="141"/>
        <end position="153"/>
    </location>
</feature>